<dbReference type="Proteomes" id="UP001152024">
    <property type="component" value="Unassembled WGS sequence"/>
</dbReference>
<evidence type="ECO:0000313" key="3">
    <source>
        <dbReference type="Proteomes" id="UP001152024"/>
    </source>
</evidence>
<proteinExistence type="predicted"/>
<gene>
    <name evidence="2" type="ORF">NW768_009679</name>
</gene>
<name>A0ABQ8R1Z7_FUSEQ</name>
<dbReference type="EMBL" id="JAOQBH010000017">
    <property type="protein sequence ID" value="KAJ4123151.1"/>
    <property type="molecule type" value="Genomic_DNA"/>
</dbReference>
<keyword evidence="3" id="KW-1185">Reference proteome</keyword>
<evidence type="ECO:0000313" key="2">
    <source>
        <dbReference type="EMBL" id="KAJ4123151.1"/>
    </source>
</evidence>
<sequence length="234" mass="26587">MSHQRRPAVERYSPEPTNSAFSPPRNDNPRSPGTRHNWSSGSQAAERVLTEDVQYRSILERVVDAARRANFPHAGAFDMQDLRDALLETYQSFDGLDVMDRIGSSNQQERDKRVGAAGELYVFELLSKLELPGWSRENWQSTIRTYAAGHPDYAGLSHWSRRETADLVYVDASGRLTNILIEAGILAAEQWSEKQPKYYFEVKTTTGPCKTPFYMSGNQYRLVSSIHHAIEEMS</sequence>
<accession>A0ABQ8R1Z7</accession>
<organism evidence="2 3">
    <name type="scientific">Fusarium equiseti</name>
    <name type="common">Fusarium scirpi</name>
    <dbReference type="NCBI Taxonomy" id="61235"/>
    <lineage>
        <taxon>Eukaryota</taxon>
        <taxon>Fungi</taxon>
        <taxon>Dikarya</taxon>
        <taxon>Ascomycota</taxon>
        <taxon>Pezizomycotina</taxon>
        <taxon>Sordariomycetes</taxon>
        <taxon>Hypocreomycetidae</taxon>
        <taxon>Hypocreales</taxon>
        <taxon>Nectriaceae</taxon>
        <taxon>Fusarium</taxon>
        <taxon>Fusarium incarnatum-equiseti species complex</taxon>
    </lineage>
</organism>
<reference evidence="2" key="1">
    <citation type="submission" date="2022-09" db="EMBL/GenBank/DDBJ databases">
        <title>Fusarium specimens isolated from Avocado Roots.</title>
        <authorList>
            <person name="Stajich J."/>
            <person name="Roper C."/>
            <person name="Heimlech-Rivalta G."/>
        </authorList>
    </citation>
    <scope>NUCLEOTIDE SEQUENCE</scope>
    <source>
        <strain evidence="2">CF00095</strain>
    </source>
</reference>
<evidence type="ECO:0000256" key="1">
    <source>
        <dbReference type="SAM" id="MobiDB-lite"/>
    </source>
</evidence>
<comment type="caution">
    <text evidence="2">The sequence shown here is derived from an EMBL/GenBank/DDBJ whole genome shotgun (WGS) entry which is preliminary data.</text>
</comment>
<protein>
    <submittedName>
        <fullName evidence="2">Uncharacterized protein</fullName>
    </submittedName>
</protein>
<feature type="compositionally biased region" description="Polar residues" evidence="1">
    <location>
        <begin position="29"/>
        <end position="43"/>
    </location>
</feature>
<feature type="region of interest" description="Disordered" evidence="1">
    <location>
        <begin position="1"/>
        <end position="45"/>
    </location>
</feature>